<comment type="caution">
    <text evidence="1">The sequence shown here is derived from an EMBL/GenBank/DDBJ whole genome shotgun (WGS) entry which is preliminary data.</text>
</comment>
<dbReference type="Gene3D" id="1.25.40.10">
    <property type="entry name" value="Tetratricopeptide repeat domain"/>
    <property type="match status" value="2"/>
</dbReference>
<dbReference type="EMBL" id="JAZAVJ010000042">
    <property type="protein sequence ID" value="KAK7418934.1"/>
    <property type="molecule type" value="Genomic_DNA"/>
</dbReference>
<dbReference type="InterPro" id="IPR036770">
    <property type="entry name" value="Ankyrin_rpt-contain_sf"/>
</dbReference>
<reference evidence="1 2" key="1">
    <citation type="journal article" date="2025" name="Microbiol. Resour. Announc.">
        <title>Draft genome sequences for Neonectria magnoliae and Neonectria punicea, canker pathogens of Liriodendron tulipifera and Acer saccharum in West Virginia.</title>
        <authorList>
            <person name="Petronek H.M."/>
            <person name="Kasson M.T."/>
            <person name="Metheny A.M."/>
            <person name="Stauder C.M."/>
            <person name="Lovett B."/>
            <person name="Lynch S.C."/>
            <person name="Garnas J.R."/>
            <person name="Kasson L.R."/>
            <person name="Stajich J.E."/>
        </authorList>
    </citation>
    <scope>NUCLEOTIDE SEQUENCE [LARGE SCALE GENOMIC DNA]</scope>
    <source>
        <strain evidence="1 2">NRRL 64653</strain>
    </source>
</reference>
<sequence>MTYTIPHGVFHVSDVSQDTLHATLFFFDSKRGFMKDAPVLGPRGAESFHHRKPDSTAPSDLAMVVDAVRSWEILMEHGKNNALNAEWEHALQEFTKALNLAESLPISELPNASRYRKLVLGELGSTNRRFGRYDMAKNYLEAALLNTIPSPESVEISGELGVVYRHMNRLDDAKRAFQIQYDNAKELGSERAVCRAVGNLGMVNYQLSQLAPRDDLLLAEAIKNQEERVQRARKLQRAVHGNIHLSTKSHSERQAMAWESIGLDRLSLCYTASGDTKRAINCCLESQKINSMSTNTTSEAFSRFFYGRALYRDGQRDAAMLQFNHAKPCSPAIALCKEPSMEHREYLQELVDVGVDMSLADENGYTALEYAVFNNDEETEALVLKGLRKELGEVGDAEIHSLQHNARLRKAYRELFQEKLRPVLLKSKPGDSLQALRREYALSLAEDENKRKLFDAFKFIRYTDFQSFGEIPPWSSSSLQTFKNDKSDVDFVIFYSYRWINKAKPALSPDDEENTQYRRMIEATEEFLRRHPEVSRENLGVWVVSLN</sequence>
<accession>A0ABR1HCZ5</accession>
<dbReference type="InterPro" id="IPR011990">
    <property type="entry name" value="TPR-like_helical_dom_sf"/>
</dbReference>
<name>A0ABR1HCZ5_9HYPO</name>
<evidence type="ECO:0000313" key="2">
    <source>
        <dbReference type="Proteomes" id="UP001498476"/>
    </source>
</evidence>
<dbReference type="SUPFAM" id="SSF48452">
    <property type="entry name" value="TPR-like"/>
    <property type="match status" value="1"/>
</dbReference>
<organism evidence="1 2">
    <name type="scientific">Neonectria punicea</name>
    <dbReference type="NCBI Taxonomy" id="979145"/>
    <lineage>
        <taxon>Eukaryota</taxon>
        <taxon>Fungi</taxon>
        <taxon>Dikarya</taxon>
        <taxon>Ascomycota</taxon>
        <taxon>Pezizomycotina</taxon>
        <taxon>Sordariomycetes</taxon>
        <taxon>Hypocreomycetidae</taxon>
        <taxon>Hypocreales</taxon>
        <taxon>Nectriaceae</taxon>
        <taxon>Neonectria</taxon>
    </lineage>
</organism>
<evidence type="ECO:0000313" key="1">
    <source>
        <dbReference type="EMBL" id="KAK7418934.1"/>
    </source>
</evidence>
<dbReference type="SUPFAM" id="SSF48403">
    <property type="entry name" value="Ankyrin repeat"/>
    <property type="match status" value="1"/>
</dbReference>
<gene>
    <name evidence="1" type="ORF">QQX98_003637</name>
</gene>
<dbReference type="Proteomes" id="UP001498476">
    <property type="component" value="Unassembled WGS sequence"/>
</dbReference>
<keyword evidence="2" id="KW-1185">Reference proteome</keyword>
<proteinExistence type="predicted"/>
<protein>
    <submittedName>
        <fullName evidence="1">Uncharacterized protein</fullName>
    </submittedName>
</protein>